<gene>
    <name evidence="2" type="ORF">COT77_01765</name>
</gene>
<feature type="region of interest" description="Disordered" evidence="1">
    <location>
        <begin position="1"/>
        <end position="37"/>
    </location>
</feature>
<evidence type="ECO:0000256" key="1">
    <source>
        <dbReference type="SAM" id="MobiDB-lite"/>
    </source>
</evidence>
<name>A0A2M6WX71_9BACT</name>
<sequence>MINTEPNSPKASSKDMGSDEQRQLEKQSEKERGEPTIQELIAICKEALGDEVEADFEGMDLPEAIGYAYTLLLESGENPDELLAEKGFLEAE</sequence>
<feature type="compositionally biased region" description="Basic and acidic residues" evidence="1">
    <location>
        <begin position="12"/>
        <end position="34"/>
    </location>
</feature>
<dbReference type="AlphaFoldDB" id="A0A2M6WX71"/>
<comment type="caution">
    <text evidence="2">The sequence shown here is derived from an EMBL/GenBank/DDBJ whole genome shotgun (WGS) entry which is preliminary data.</text>
</comment>
<protein>
    <submittedName>
        <fullName evidence="2">Uncharacterized protein</fullName>
    </submittedName>
</protein>
<organism evidence="2 3">
    <name type="scientific">Candidatus Berkelbacteria bacterium CG10_big_fil_rev_8_21_14_0_10_41_12</name>
    <dbReference type="NCBI Taxonomy" id="1974513"/>
    <lineage>
        <taxon>Bacteria</taxon>
        <taxon>Candidatus Berkelbacteria</taxon>
    </lineage>
</organism>
<dbReference type="EMBL" id="PEZV01000014">
    <property type="protein sequence ID" value="PIT97390.1"/>
    <property type="molecule type" value="Genomic_DNA"/>
</dbReference>
<dbReference type="Proteomes" id="UP000228596">
    <property type="component" value="Unassembled WGS sequence"/>
</dbReference>
<reference evidence="3" key="1">
    <citation type="submission" date="2017-09" db="EMBL/GenBank/DDBJ databases">
        <title>Depth-based differentiation of microbial function through sediment-hosted aquifers and enrichment of novel symbionts in the deep terrestrial subsurface.</title>
        <authorList>
            <person name="Probst A.J."/>
            <person name="Ladd B."/>
            <person name="Jarett J.K."/>
            <person name="Geller-Mcgrath D.E."/>
            <person name="Sieber C.M.K."/>
            <person name="Emerson J.B."/>
            <person name="Anantharaman K."/>
            <person name="Thomas B.C."/>
            <person name="Malmstrom R."/>
            <person name="Stieglmeier M."/>
            <person name="Klingl A."/>
            <person name="Woyke T."/>
            <person name="Ryan C.M."/>
            <person name="Banfield J.F."/>
        </authorList>
    </citation>
    <scope>NUCLEOTIDE SEQUENCE [LARGE SCALE GENOMIC DNA]</scope>
</reference>
<proteinExistence type="predicted"/>
<accession>A0A2M6WX71</accession>
<evidence type="ECO:0000313" key="3">
    <source>
        <dbReference type="Proteomes" id="UP000228596"/>
    </source>
</evidence>
<evidence type="ECO:0000313" key="2">
    <source>
        <dbReference type="EMBL" id="PIT97390.1"/>
    </source>
</evidence>
<feature type="compositionally biased region" description="Polar residues" evidence="1">
    <location>
        <begin position="1"/>
        <end position="11"/>
    </location>
</feature>